<dbReference type="InterPro" id="IPR002035">
    <property type="entry name" value="VWF_A"/>
</dbReference>
<dbReference type="PANTHER" id="PTHR45737">
    <property type="entry name" value="VON WILLEBRAND FACTOR A DOMAIN-CONTAINING PROTEIN 5A"/>
    <property type="match status" value="1"/>
</dbReference>
<accession>Q0RIX5</accession>
<dbReference type="CDD" id="cd00198">
    <property type="entry name" value="vWFA"/>
    <property type="match status" value="1"/>
</dbReference>
<dbReference type="PANTHER" id="PTHR45737:SF6">
    <property type="entry name" value="VON WILLEBRAND FACTOR A DOMAIN-CONTAINING PROTEIN 5A"/>
    <property type="match status" value="1"/>
</dbReference>
<dbReference type="InterPro" id="IPR041176">
    <property type="entry name" value="VWA_3_C"/>
</dbReference>
<dbReference type="Gene3D" id="1.20.120.1690">
    <property type="match status" value="1"/>
</dbReference>
<sequence>MITFTCDVSQNEFLADGAGEVHAVITVAARDETAAGSGTGTGRPVPGPGETHGETHGDAPGAAEVIILDCSGSMEYPQSKIIEARRAAQAAIDALPDGVAFAVVEGTEQARVVYPERRELVTASAETRAAAGRAVARLRPHGGTAMGRWLRLTAQLMASRPDAIHHAILLTDGQNGESGRALEAALAACQGAFQCDCRGVGADWRVDELRQISTRLLGTVSLLREPAEMADDFRALVAKALARGVADVALRVWTPKGSTTRFLRQVSPEVDDLMPRAVEVNPFTRDHPTGAWAAGIREYHLCVDVPPADVGDERLAARVSLVVGGEVVTQARVRAVWTEDAELSTRIDGVVAHYTGQAELARAVQDGLAARRAGDEVSAVTLLGRAARIAAAADDGAMLDRLGKVVEIDDPVTGAVRLRHEVAKLDEMDLDAGSTLTVPAKR</sequence>
<reference evidence="3 4" key="1">
    <citation type="journal article" date="2007" name="Genome Res.">
        <title>Genome characteristics of facultatively symbiotic Frankia sp. strains reflect host range and host plant biogeography.</title>
        <authorList>
            <person name="Normand P."/>
            <person name="Lapierre P."/>
            <person name="Tisa L.S."/>
            <person name="Gogarten J.P."/>
            <person name="Alloisio N."/>
            <person name="Bagnarol E."/>
            <person name="Bassi C.A."/>
            <person name="Berry A.M."/>
            <person name="Bickhart D.M."/>
            <person name="Choisne N."/>
            <person name="Couloux A."/>
            <person name="Cournoyer B."/>
            <person name="Cruveiller S."/>
            <person name="Daubin V."/>
            <person name="Demange N."/>
            <person name="Francino M.P."/>
            <person name="Goltsman E."/>
            <person name="Huang Y."/>
            <person name="Kopp O.R."/>
            <person name="Labarre L."/>
            <person name="Lapidus A."/>
            <person name="Lavire C."/>
            <person name="Marechal J."/>
            <person name="Martinez M."/>
            <person name="Mastronunzio J.E."/>
            <person name="Mullin B.C."/>
            <person name="Niemann J."/>
            <person name="Pujic P."/>
            <person name="Rawnsley T."/>
            <person name="Rouy Z."/>
            <person name="Schenowitz C."/>
            <person name="Sellstedt A."/>
            <person name="Tavares F."/>
            <person name="Tomkins J.P."/>
            <person name="Vallenet D."/>
            <person name="Valverde C."/>
            <person name="Wall L.G."/>
            <person name="Wang Y."/>
            <person name="Medigue C."/>
            <person name="Benson D.R."/>
        </authorList>
    </citation>
    <scope>NUCLEOTIDE SEQUENCE [LARGE SCALE GENOMIC DNA]</scope>
    <source>
        <strain evidence="4">DSM 45986 / CECT 9034 / ACN14a</strain>
    </source>
</reference>
<dbReference type="PROSITE" id="PS50234">
    <property type="entry name" value="VWFA"/>
    <property type="match status" value="1"/>
</dbReference>
<evidence type="ECO:0000259" key="2">
    <source>
        <dbReference type="PROSITE" id="PS50234"/>
    </source>
</evidence>
<dbReference type="STRING" id="326424.FRAAL3897"/>
<dbReference type="InterPro" id="IPR036465">
    <property type="entry name" value="vWFA_dom_sf"/>
</dbReference>
<feature type="domain" description="VWFA" evidence="2">
    <location>
        <begin position="63"/>
        <end position="245"/>
    </location>
</feature>
<dbReference type="KEGG" id="fal:FRAAL3897"/>
<organism evidence="3 4">
    <name type="scientific">Frankia alni (strain DSM 45986 / CECT 9034 / ACN14a)</name>
    <dbReference type="NCBI Taxonomy" id="326424"/>
    <lineage>
        <taxon>Bacteria</taxon>
        <taxon>Bacillati</taxon>
        <taxon>Actinomycetota</taxon>
        <taxon>Actinomycetes</taxon>
        <taxon>Frankiales</taxon>
        <taxon>Frankiaceae</taxon>
        <taxon>Frankia</taxon>
    </lineage>
</organism>
<dbReference type="AlphaFoldDB" id="Q0RIX5"/>
<dbReference type="EMBL" id="CT573213">
    <property type="protein sequence ID" value="CAJ62540.1"/>
    <property type="molecule type" value="Genomic_DNA"/>
</dbReference>
<dbReference type="SUPFAM" id="SSF53300">
    <property type="entry name" value="vWA-like"/>
    <property type="match status" value="1"/>
</dbReference>
<dbReference type="OrthoDB" id="568872at2"/>
<dbReference type="Gene3D" id="3.40.50.410">
    <property type="entry name" value="von Willebrand factor, type A domain"/>
    <property type="match status" value="1"/>
</dbReference>
<dbReference type="RefSeq" id="WP_011605032.1">
    <property type="nucleotide sequence ID" value="NC_008278.1"/>
</dbReference>
<evidence type="ECO:0000256" key="1">
    <source>
        <dbReference type="SAM" id="MobiDB-lite"/>
    </source>
</evidence>
<dbReference type="Pfam" id="PF18571">
    <property type="entry name" value="VWA_3_C"/>
    <property type="match status" value="1"/>
</dbReference>
<dbReference type="Gene3D" id="2.60.40.3670">
    <property type="match status" value="1"/>
</dbReference>
<dbReference type="Proteomes" id="UP000000657">
    <property type="component" value="Chromosome"/>
</dbReference>
<gene>
    <name evidence="3" type="ordered locus">FRAAL3897</name>
</gene>
<protein>
    <recommendedName>
        <fullName evidence="2">VWFA domain-containing protein</fullName>
    </recommendedName>
</protein>
<proteinExistence type="predicted"/>
<dbReference type="Pfam" id="PF13768">
    <property type="entry name" value="VWA_3"/>
    <property type="match status" value="1"/>
</dbReference>
<dbReference type="eggNOG" id="COG2304">
    <property type="taxonomic scope" value="Bacteria"/>
</dbReference>
<dbReference type="HOGENOM" id="CLU_564765_0_0_11"/>
<evidence type="ECO:0000313" key="3">
    <source>
        <dbReference type="EMBL" id="CAJ62540.1"/>
    </source>
</evidence>
<evidence type="ECO:0000313" key="4">
    <source>
        <dbReference type="Proteomes" id="UP000000657"/>
    </source>
</evidence>
<name>Q0RIX5_FRAAA</name>
<keyword evidence="4" id="KW-1185">Reference proteome</keyword>
<feature type="region of interest" description="Disordered" evidence="1">
    <location>
        <begin position="33"/>
        <end position="58"/>
    </location>
</feature>
<dbReference type="SMART" id="SM00327">
    <property type="entry name" value="VWA"/>
    <property type="match status" value="1"/>
</dbReference>